<dbReference type="STRING" id="1714264.BTO30_15025"/>
<comment type="caution">
    <text evidence="1">The sequence shown here is derived from an EMBL/GenBank/DDBJ whole genome shotgun (WGS) entry which is preliminary data.</text>
</comment>
<accession>A0A1Q8Q283</accession>
<proteinExistence type="predicted"/>
<dbReference type="RefSeq" id="WP_075399523.1">
    <property type="nucleotide sequence ID" value="NZ_MSDU01000048.1"/>
</dbReference>
<organism evidence="1 2">
    <name type="scientific">Domibacillus antri</name>
    <dbReference type="NCBI Taxonomy" id="1714264"/>
    <lineage>
        <taxon>Bacteria</taxon>
        <taxon>Bacillati</taxon>
        <taxon>Bacillota</taxon>
        <taxon>Bacilli</taxon>
        <taxon>Bacillales</taxon>
        <taxon>Bacillaceae</taxon>
        <taxon>Domibacillus</taxon>
    </lineage>
</organism>
<dbReference type="Proteomes" id="UP000185568">
    <property type="component" value="Unassembled WGS sequence"/>
</dbReference>
<dbReference type="AlphaFoldDB" id="A0A1Q8Q283"/>
<gene>
    <name evidence="1" type="ORF">BTO30_15025</name>
</gene>
<sequence>MRNVLFGVKPDTLKNLVERIEQKNPDRTPILVPFVDVVTKAPTGRGKNKDYHQIKITALIPKDAIKGENAILDFGGFVFMDIDSRIVADHLKGGE</sequence>
<reference evidence="1 2" key="1">
    <citation type="submission" date="2016-12" db="EMBL/GenBank/DDBJ databases">
        <title>Domibacillus antri genome sequencing.</title>
        <authorList>
            <person name="Verma A."/>
            <person name="Krishnamurthi S."/>
        </authorList>
    </citation>
    <scope>NUCLEOTIDE SEQUENCE [LARGE SCALE GENOMIC DNA]</scope>
    <source>
        <strain evidence="1 2">XD80</strain>
    </source>
</reference>
<evidence type="ECO:0000313" key="1">
    <source>
        <dbReference type="EMBL" id="OLN21427.1"/>
    </source>
</evidence>
<evidence type="ECO:0000313" key="2">
    <source>
        <dbReference type="Proteomes" id="UP000185568"/>
    </source>
</evidence>
<protein>
    <submittedName>
        <fullName evidence="1">Uncharacterized protein</fullName>
    </submittedName>
</protein>
<dbReference type="EMBL" id="MSDU01000048">
    <property type="protein sequence ID" value="OLN21427.1"/>
    <property type="molecule type" value="Genomic_DNA"/>
</dbReference>
<keyword evidence="2" id="KW-1185">Reference proteome</keyword>
<dbReference type="OrthoDB" id="2971466at2"/>
<name>A0A1Q8Q283_9BACI</name>